<dbReference type="Proteomes" id="UP000257109">
    <property type="component" value="Unassembled WGS sequence"/>
</dbReference>
<keyword evidence="2" id="KW-1185">Reference proteome</keyword>
<evidence type="ECO:0000313" key="2">
    <source>
        <dbReference type="Proteomes" id="UP000257109"/>
    </source>
</evidence>
<dbReference type="OrthoDB" id="3025757at2759"/>
<proteinExistence type="predicted"/>
<comment type="caution">
    <text evidence="1">The sequence shown here is derived from an EMBL/GenBank/DDBJ whole genome shotgun (WGS) entry which is preliminary data.</text>
</comment>
<dbReference type="EMBL" id="QJKJ01007776">
    <property type="protein sequence ID" value="RDX81984.1"/>
    <property type="molecule type" value="Genomic_DNA"/>
</dbReference>
<evidence type="ECO:0008006" key="3">
    <source>
        <dbReference type="Google" id="ProtNLM"/>
    </source>
</evidence>
<protein>
    <recommendedName>
        <fullName evidence="3">Integrase catalytic domain-containing protein</fullName>
    </recommendedName>
</protein>
<name>A0A371FUJ0_MUCPR</name>
<organism evidence="1 2">
    <name type="scientific">Mucuna pruriens</name>
    <name type="common">Velvet bean</name>
    <name type="synonym">Dolichos pruriens</name>
    <dbReference type="NCBI Taxonomy" id="157652"/>
    <lineage>
        <taxon>Eukaryota</taxon>
        <taxon>Viridiplantae</taxon>
        <taxon>Streptophyta</taxon>
        <taxon>Embryophyta</taxon>
        <taxon>Tracheophyta</taxon>
        <taxon>Spermatophyta</taxon>
        <taxon>Magnoliopsida</taxon>
        <taxon>eudicotyledons</taxon>
        <taxon>Gunneridae</taxon>
        <taxon>Pentapetalae</taxon>
        <taxon>rosids</taxon>
        <taxon>fabids</taxon>
        <taxon>Fabales</taxon>
        <taxon>Fabaceae</taxon>
        <taxon>Papilionoideae</taxon>
        <taxon>50 kb inversion clade</taxon>
        <taxon>NPAAA clade</taxon>
        <taxon>indigoferoid/millettioid clade</taxon>
        <taxon>Phaseoleae</taxon>
        <taxon>Mucuna</taxon>
    </lineage>
</organism>
<dbReference type="AlphaFoldDB" id="A0A371FUJ0"/>
<evidence type="ECO:0000313" key="1">
    <source>
        <dbReference type="EMBL" id="RDX81984.1"/>
    </source>
</evidence>
<reference evidence="1" key="1">
    <citation type="submission" date="2018-05" db="EMBL/GenBank/DDBJ databases">
        <title>Draft genome of Mucuna pruriens seed.</title>
        <authorList>
            <person name="Nnadi N.E."/>
            <person name="Vos R."/>
            <person name="Hasami M.H."/>
            <person name="Devisetty U.K."/>
            <person name="Aguiy J.C."/>
        </authorList>
    </citation>
    <scope>NUCLEOTIDE SEQUENCE [LARGE SCALE GENOMIC DNA]</scope>
    <source>
        <strain evidence="1">JCA_2017</strain>
    </source>
</reference>
<accession>A0A371FUJ0</accession>
<gene>
    <name evidence="1" type="ORF">CR513_37278</name>
</gene>
<sequence>MSEQGLKVLVENIIFYLGSKWLGDCGCTLSKRSQFKEFKAQVELETGRKIKCLRTDNGGEYVDGNFLVSNLERIKLKIKIAIVGPRICSGPSLQHTSSTHIFTDSRRRGDHGVVESTTRCSRRHNNQVSLEVYKRSRDEVKEVENFGTKEGGRQEGKDGSIQEVLLEKKEKEEPNDKPSGFQGSLIPLRLQMAKQVIYYIVGSHSLETTSIIEASVDKRITLSKNYVNFELQKEIRSLDVNGQSTLSQPPLDANGQSAPLQPTLFITLQASARTTSTFTPPTIGVCRYGRHTLVK</sequence>
<feature type="non-terminal residue" evidence="1">
    <location>
        <position position="1"/>
    </location>
</feature>